<evidence type="ECO:0000313" key="2">
    <source>
        <dbReference type="EMBL" id="GGC83853.1"/>
    </source>
</evidence>
<dbReference type="EMBL" id="BMGG01000009">
    <property type="protein sequence ID" value="GGC83853.1"/>
    <property type="molecule type" value="Genomic_DNA"/>
</dbReference>
<reference evidence="2" key="1">
    <citation type="journal article" date="2014" name="Int. J. Syst. Evol. Microbiol.">
        <title>Complete genome sequence of Corynebacterium casei LMG S-19264T (=DSM 44701T), isolated from a smear-ripened cheese.</title>
        <authorList>
            <consortium name="US DOE Joint Genome Institute (JGI-PGF)"/>
            <person name="Walter F."/>
            <person name="Albersmeier A."/>
            <person name="Kalinowski J."/>
            <person name="Ruckert C."/>
        </authorList>
    </citation>
    <scope>NUCLEOTIDE SEQUENCE</scope>
    <source>
        <strain evidence="2">CGMCC 1.12919</strain>
    </source>
</reference>
<dbReference type="Proteomes" id="UP000637002">
    <property type="component" value="Unassembled WGS sequence"/>
</dbReference>
<reference evidence="2" key="2">
    <citation type="submission" date="2020-09" db="EMBL/GenBank/DDBJ databases">
        <authorList>
            <person name="Sun Q."/>
            <person name="Zhou Y."/>
        </authorList>
    </citation>
    <scope>NUCLEOTIDE SEQUENCE</scope>
    <source>
        <strain evidence="2">CGMCC 1.12919</strain>
    </source>
</reference>
<accession>A0A916UR69</accession>
<gene>
    <name evidence="2" type="ORF">GCM10010994_47170</name>
</gene>
<evidence type="ECO:0000256" key="1">
    <source>
        <dbReference type="SAM" id="MobiDB-lite"/>
    </source>
</evidence>
<protein>
    <submittedName>
        <fullName evidence="2">Uncharacterized protein</fullName>
    </submittedName>
</protein>
<dbReference type="RefSeq" id="WP_188611629.1">
    <property type="nucleotide sequence ID" value="NZ_BMGG01000009.1"/>
</dbReference>
<feature type="region of interest" description="Disordered" evidence="1">
    <location>
        <begin position="1"/>
        <end position="61"/>
    </location>
</feature>
<evidence type="ECO:0000313" key="3">
    <source>
        <dbReference type="Proteomes" id="UP000637002"/>
    </source>
</evidence>
<feature type="compositionally biased region" description="Basic and acidic residues" evidence="1">
    <location>
        <begin position="7"/>
        <end position="23"/>
    </location>
</feature>
<name>A0A916UR69_9HYPH</name>
<dbReference type="AlphaFoldDB" id="A0A916UR69"/>
<sequence length="61" mass="6705">MGTQATDRGRETREEKALDKSLEDTFPASDPSSVTRAPRQKRHTAKAPPTGADRTTPKTPR</sequence>
<organism evidence="2 3">
    <name type="scientific">Chelatococcus reniformis</name>
    <dbReference type="NCBI Taxonomy" id="1494448"/>
    <lineage>
        <taxon>Bacteria</taxon>
        <taxon>Pseudomonadati</taxon>
        <taxon>Pseudomonadota</taxon>
        <taxon>Alphaproteobacteria</taxon>
        <taxon>Hyphomicrobiales</taxon>
        <taxon>Chelatococcaceae</taxon>
        <taxon>Chelatococcus</taxon>
    </lineage>
</organism>
<comment type="caution">
    <text evidence="2">The sequence shown here is derived from an EMBL/GenBank/DDBJ whole genome shotgun (WGS) entry which is preliminary data.</text>
</comment>
<keyword evidence="3" id="KW-1185">Reference proteome</keyword>
<proteinExistence type="predicted"/>